<dbReference type="EMBL" id="UINC01135424">
    <property type="protein sequence ID" value="SVD19560.1"/>
    <property type="molecule type" value="Genomic_DNA"/>
</dbReference>
<dbReference type="Gene3D" id="1.10.8.590">
    <property type="match status" value="1"/>
</dbReference>
<protein>
    <submittedName>
        <fullName evidence="1">Uncharacterized protein</fullName>
    </submittedName>
</protein>
<accession>A0A382TBQ9</accession>
<organism evidence="1">
    <name type="scientific">marine metagenome</name>
    <dbReference type="NCBI Taxonomy" id="408172"/>
    <lineage>
        <taxon>unclassified sequences</taxon>
        <taxon>metagenomes</taxon>
        <taxon>ecological metagenomes</taxon>
    </lineage>
</organism>
<gene>
    <name evidence="1" type="ORF">METZ01_LOCUS372414</name>
</gene>
<feature type="non-terminal residue" evidence="1">
    <location>
        <position position="1"/>
    </location>
</feature>
<evidence type="ECO:0000313" key="1">
    <source>
        <dbReference type="EMBL" id="SVD19560.1"/>
    </source>
</evidence>
<dbReference type="AlphaFoldDB" id="A0A382TBQ9"/>
<reference evidence="1" key="1">
    <citation type="submission" date="2018-05" db="EMBL/GenBank/DDBJ databases">
        <authorList>
            <person name="Lanie J.A."/>
            <person name="Ng W.-L."/>
            <person name="Kazmierczak K.M."/>
            <person name="Andrzejewski T.M."/>
            <person name="Davidsen T.M."/>
            <person name="Wayne K.J."/>
            <person name="Tettelin H."/>
            <person name="Glass J.I."/>
            <person name="Rusch D."/>
            <person name="Podicherti R."/>
            <person name="Tsui H.-C.T."/>
            <person name="Winkler M.E."/>
        </authorList>
    </citation>
    <scope>NUCLEOTIDE SEQUENCE</scope>
</reference>
<sequence>QKPHRPVWLKMAEVNDVERVIMRIFEMMGLVGFVSRPTPETLLRSIRRVFRRAFRLELRDVGTLHKICDNIEYYVEHHKGKGVKGKKKTGKKT</sequence>
<proteinExistence type="predicted"/>
<name>A0A382TBQ9_9ZZZZ</name>